<feature type="signal peptide" evidence="1">
    <location>
        <begin position="1"/>
        <end position="26"/>
    </location>
</feature>
<accession>A0A2P4YYF5</accession>
<keyword evidence="1" id="KW-0732">Signal</keyword>
<dbReference type="EMBL" id="JIBK01000006">
    <property type="protein sequence ID" value="POM82824.1"/>
    <property type="molecule type" value="Genomic_DNA"/>
</dbReference>
<evidence type="ECO:0008006" key="4">
    <source>
        <dbReference type="Google" id="ProtNLM"/>
    </source>
</evidence>
<dbReference type="Proteomes" id="UP000236928">
    <property type="component" value="Unassembled WGS sequence"/>
</dbReference>
<evidence type="ECO:0000313" key="2">
    <source>
        <dbReference type="EMBL" id="POM82824.1"/>
    </source>
</evidence>
<feature type="chain" id="PRO_5015196796" description="Integral membrane protein" evidence="1">
    <location>
        <begin position="27"/>
        <end position="1051"/>
    </location>
</feature>
<gene>
    <name evidence="2" type="ORF">CmeUKMEL1_04325</name>
</gene>
<keyword evidence="3" id="KW-1185">Reference proteome</keyword>
<dbReference type="AlphaFoldDB" id="A0A2P4YYF5"/>
<evidence type="ECO:0000256" key="1">
    <source>
        <dbReference type="SAM" id="SignalP"/>
    </source>
</evidence>
<proteinExistence type="predicted"/>
<reference evidence="2 3" key="1">
    <citation type="submission" date="2014-04" db="EMBL/GenBank/DDBJ databases">
        <title>Comparative Genomics of Cryptosporidium Species.</title>
        <authorList>
            <person name="Silva J.C."/>
            <person name="Su Q."/>
            <person name="Chalmers R."/>
            <person name="Chibucos M.C."/>
            <person name="Elwin K."/>
            <person name="Godinez A."/>
            <person name="Guo F."/>
            <person name="Huynh K."/>
            <person name="Orvis J."/>
            <person name="Ott S."/>
            <person name="Sadzewicz L."/>
            <person name="Sengamalay N."/>
            <person name="Shetty A."/>
            <person name="Sun M."/>
            <person name="Tallon L."/>
            <person name="Xiao L."/>
            <person name="Zhang H."/>
            <person name="Fraser C.M."/>
            <person name="Zhu G."/>
            <person name="Kissinger J."/>
            <person name="Widmer G."/>
        </authorList>
    </citation>
    <scope>NUCLEOTIDE SEQUENCE [LARGE SCALE GENOMIC DNA]</scope>
    <source>
        <strain evidence="2 3">UKMEL1</strain>
    </source>
</reference>
<sequence length="1051" mass="122359">MKFPKDLISFWILSSIFLICFSLVYGTKTESNVKNSFLYLELHKGNKQGLLRQHRMVGEFLECTYVEHIDKNLQDGKNEDYYPGTGIDRSKSRVISLESIDISSKIIKTLECQKNIVERWMKDITKTLSENLFSVIEIRSWREMTRPKSLNGEAGEILAILENKNSSPLNKVKEALEAFEKYITELHDAYSEFQNSEEKLESASTEEEKRTRAQVAVLILGQKESRSLLKLTTIIRNNADDAKDSKKLIEKLFPLLSGESYNNRILQALKLIQICFFLLNGLNVLSVFEEQRLSNKFRRDMERRNLIYQHKIENKTLSKYPKFTNSPNFNDISNFLLSSVNKSSNAESENKVKNEFIQMFDEITQDFGIRCPYFLTSILRSGRVGHFLKGEEFFDYNTVKNCRLAWKEISSYLYKEGQIIPSAAIRQALKKALYKHVKTVYVWPRNASGLFKSLFDNSEFERTFDTSNEKRFISTCSEAINKEIGLGTSHAVSLDEIAIICFDFFNLLEFYTDQYNYGKQENVGRDGNAILATEEYVNVNTLPSKIKAKALDVACSRTLAGLIDFPPFKSNDLDRTVIGILTTNFMETCVQRIETVLGEATKYRISNPQIICTEVKNILKDYNLLSQKLENIEGSMDIFEQFNILDVSIVTETSKSVSKSSDSIDYLKILQSKLGSLQPSFQSIQSKDIGISPIRQLDPVKAYNLIRKMHLDWMEQMRNDPRYKGFTDLELKNNSPWNKQMKLWHELITPELPEVRYAASYFNNRPSRFPLISGDKRGKHKKITPLEEFLNEDLDPKYSARYSIVENGPFDEQDFHYDDEYYKHPYEDSILAEVAQTKEYYIKRKNGSYIKNEKGSYIKERNGKYIKINKGDYIKEGERNYIKNKNESYDTRKGEINQYYAEVPVVHGEQVTAQLVRPDRKYNIKGYQVRKNALINYSYIENGCKGEELPLHWGQRATILHENMIKSFKMVKYRGKYGPGHFISIDDICYILERDFKVKRNYFEDISKVNLMECQKWFTEYLSKLWPPFNIKSLKADVKTLCWDSGFRGWL</sequence>
<evidence type="ECO:0000313" key="3">
    <source>
        <dbReference type="Proteomes" id="UP000236928"/>
    </source>
</evidence>
<comment type="caution">
    <text evidence="2">The sequence shown here is derived from an EMBL/GenBank/DDBJ whole genome shotgun (WGS) entry which is preliminary data.</text>
</comment>
<organism evidence="2 3">
    <name type="scientific">Cryptosporidium meleagridis</name>
    <dbReference type="NCBI Taxonomy" id="93969"/>
    <lineage>
        <taxon>Eukaryota</taxon>
        <taxon>Sar</taxon>
        <taxon>Alveolata</taxon>
        <taxon>Apicomplexa</taxon>
        <taxon>Conoidasida</taxon>
        <taxon>Coccidia</taxon>
        <taxon>Eucoccidiorida</taxon>
        <taxon>Eimeriorina</taxon>
        <taxon>Cryptosporidiidae</taxon>
        <taxon>Cryptosporidium</taxon>
    </lineage>
</organism>
<dbReference type="VEuPathDB" id="CryptoDB:CmeUKMEL1_04325"/>
<protein>
    <recommendedName>
        <fullName evidence="4">Integral membrane protein</fullName>
    </recommendedName>
</protein>
<dbReference type="OrthoDB" id="339281at2759"/>
<name>A0A2P4YYF5_9CRYT</name>